<gene>
    <name evidence="2" type="ORF">Bhyg_04256</name>
</gene>
<evidence type="ECO:0000313" key="2">
    <source>
        <dbReference type="EMBL" id="KAJ6649024.1"/>
    </source>
</evidence>
<evidence type="ECO:0000313" key="3">
    <source>
        <dbReference type="Proteomes" id="UP001151699"/>
    </source>
</evidence>
<accession>A0A9Q0NGE9</accession>
<feature type="chain" id="PRO_5040252597" evidence="1">
    <location>
        <begin position="24"/>
        <end position="73"/>
    </location>
</feature>
<evidence type="ECO:0000256" key="1">
    <source>
        <dbReference type="SAM" id="SignalP"/>
    </source>
</evidence>
<sequence length="73" mass="8195">MFSKSSSLLLILLIVGILVSVFAEDGGEHHREKRAYCSAFGCDRYMCSQCCYNRKAYAANGLPCLDFMRARCC</sequence>
<keyword evidence="1" id="KW-0732">Signal</keyword>
<reference evidence="2" key="1">
    <citation type="submission" date="2022-07" db="EMBL/GenBank/DDBJ databases">
        <authorList>
            <person name="Trinca V."/>
            <person name="Uliana J.V.C."/>
            <person name="Torres T.T."/>
            <person name="Ward R.J."/>
            <person name="Monesi N."/>
        </authorList>
    </citation>
    <scope>NUCLEOTIDE SEQUENCE</scope>
    <source>
        <strain evidence="2">HSMRA1968</strain>
        <tissue evidence="2">Whole embryos</tissue>
    </source>
</reference>
<dbReference type="Proteomes" id="UP001151699">
    <property type="component" value="Chromosome A"/>
</dbReference>
<protein>
    <submittedName>
        <fullName evidence="2">Uncharacterized protein</fullName>
    </submittedName>
</protein>
<dbReference type="EMBL" id="WJQU01000001">
    <property type="protein sequence ID" value="KAJ6649024.1"/>
    <property type="molecule type" value="Genomic_DNA"/>
</dbReference>
<organism evidence="2 3">
    <name type="scientific">Pseudolycoriella hygida</name>
    <dbReference type="NCBI Taxonomy" id="35572"/>
    <lineage>
        <taxon>Eukaryota</taxon>
        <taxon>Metazoa</taxon>
        <taxon>Ecdysozoa</taxon>
        <taxon>Arthropoda</taxon>
        <taxon>Hexapoda</taxon>
        <taxon>Insecta</taxon>
        <taxon>Pterygota</taxon>
        <taxon>Neoptera</taxon>
        <taxon>Endopterygota</taxon>
        <taxon>Diptera</taxon>
        <taxon>Nematocera</taxon>
        <taxon>Sciaroidea</taxon>
        <taxon>Sciaridae</taxon>
        <taxon>Pseudolycoriella</taxon>
    </lineage>
</organism>
<feature type="signal peptide" evidence="1">
    <location>
        <begin position="1"/>
        <end position="23"/>
    </location>
</feature>
<proteinExistence type="predicted"/>
<dbReference type="AlphaFoldDB" id="A0A9Q0NGE9"/>
<keyword evidence="3" id="KW-1185">Reference proteome</keyword>
<name>A0A9Q0NGE9_9DIPT</name>
<comment type="caution">
    <text evidence="2">The sequence shown here is derived from an EMBL/GenBank/DDBJ whole genome shotgun (WGS) entry which is preliminary data.</text>
</comment>